<organism evidence="2 3">
    <name type="scientific">Pseudomonas putida</name>
    <name type="common">Arthrobacter siderocapsulatus</name>
    <dbReference type="NCBI Taxonomy" id="303"/>
    <lineage>
        <taxon>Bacteria</taxon>
        <taxon>Pseudomonadati</taxon>
        <taxon>Pseudomonadota</taxon>
        <taxon>Gammaproteobacteria</taxon>
        <taxon>Pseudomonadales</taxon>
        <taxon>Pseudomonadaceae</taxon>
        <taxon>Pseudomonas</taxon>
    </lineage>
</organism>
<dbReference type="AlphaFoldDB" id="A0A2S3WKR1"/>
<feature type="region of interest" description="Disordered" evidence="1">
    <location>
        <begin position="58"/>
        <end position="78"/>
    </location>
</feature>
<sequence length="128" mass="14709">MSALRLIGTKTKLRGEFHMQYKVSYLLGDKMRDAIMTQKELDECRTRCEVVEAVAVSDQEAASADSNSQDQANDDWTEFTHGGKRWAFDSDQLALWEEEEQDFHFHAYHGLVDPTIESVTGFIKRQGY</sequence>
<accession>A0A2S3WKR1</accession>
<evidence type="ECO:0000313" key="2">
    <source>
        <dbReference type="EMBL" id="POF99825.1"/>
    </source>
</evidence>
<feature type="compositionally biased region" description="Low complexity" evidence="1">
    <location>
        <begin position="58"/>
        <end position="71"/>
    </location>
</feature>
<dbReference type="RefSeq" id="WP_103470393.1">
    <property type="nucleotide sequence ID" value="NZ_MING01000087.1"/>
</dbReference>
<protein>
    <submittedName>
        <fullName evidence="2">Uncharacterized protein</fullName>
    </submittedName>
</protein>
<name>A0A2S3WKR1_PSEPU</name>
<reference evidence="2 3" key="2">
    <citation type="submission" date="2018-03" db="EMBL/GenBank/DDBJ databases">
        <title>Draft genome of Pseudomonas putida strain KH-18-2.</title>
        <authorList>
            <person name="Yoshizawa S."/>
            <person name="Khan N.H."/>
            <person name="Nishimura M."/>
            <person name="Chiura H.X."/>
            <person name="Ogura Y."/>
            <person name="Hayashi T."/>
            <person name="Kogure K."/>
        </authorList>
    </citation>
    <scope>NUCLEOTIDE SEQUENCE [LARGE SCALE GENOMIC DNA]</scope>
    <source>
        <strain evidence="2 3">KH-18-2</strain>
    </source>
</reference>
<comment type="caution">
    <text evidence="2">The sequence shown here is derived from an EMBL/GenBank/DDBJ whole genome shotgun (WGS) entry which is preliminary data.</text>
</comment>
<dbReference type="EMBL" id="MING01000087">
    <property type="protein sequence ID" value="POF99825.1"/>
    <property type="molecule type" value="Genomic_DNA"/>
</dbReference>
<gene>
    <name evidence="2" type="ORF">BGP82_28770</name>
</gene>
<proteinExistence type="predicted"/>
<dbReference type="Proteomes" id="UP000237378">
    <property type="component" value="Unassembled WGS sequence"/>
</dbReference>
<evidence type="ECO:0000256" key="1">
    <source>
        <dbReference type="SAM" id="MobiDB-lite"/>
    </source>
</evidence>
<reference evidence="2 3" key="1">
    <citation type="submission" date="2016-08" db="EMBL/GenBank/DDBJ databases">
        <authorList>
            <person name="Seilhamer J.J."/>
        </authorList>
    </citation>
    <scope>NUCLEOTIDE SEQUENCE [LARGE SCALE GENOMIC DNA]</scope>
    <source>
        <strain evidence="2 3">KH-18-2</strain>
    </source>
</reference>
<evidence type="ECO:0000313" key="3">
    <source>
        <dbReference type="Proteomes" id="UP000237378"/>
    </source>
</evidence>